<accession>A0A1Y2CWE2</accession>
<comment type="caution">
    <text evidence="3">The sequence shown here is derived from an EMBL/GenBank/DDBJ whole genome shotgun (WGS) entry which is preliminary data.</text>
</comment>
<dbReference type="Proteomes" id="UP000193920">
    <property type="component" value="Unassembled WGS sequence"/>
</dbReference>
<feature type="compositionally biased region" description="Low complexity" evidence="1">
    <location>
        <begin position="335"/>
        <end position="348"/>
    </location>
</feature>
<dbReference type="InterPro" id="IPR052981">
    <property type="entry name" value="Ingression_C2_domain"/>
</dbReference>
<gene>
    <name evidence="3" type="ORF">LY90DRAFT_670624</name>
</gene>
<sequence>MEYRTTLGMLSVLAVGGKEIKGRSMFSVSPYITFQIDHMKKKTKVSKGKGKNPKWNDLIEFEIIKGRDVLNGKVMGKEISEDEFIGDIKVDLKPIFQKGYAEMWVPVIHPHKNRHKGDVFLKLQYKPTPQEPGYGAPMPPMGAPMGGPPRPLPPPGTPMGGPPRPLPPQGAPMGGPPRPLPPQGAPMGGPARPIPIRPGPGVQIPPRQGAPMPSPINVGPRGASPNIRPFPSPIPQRQGSAMQARPPIRQVEEPQSYDHSLPPPPPGGELKHAMTTPAPHMNNTPPMPSRSQTYNPPPPQRSGSHQLPPRQMSHPQIQTNGGPGVSPRIQPPRSPRSVSPGPNGIPQRMPRPPMGPRPAQ</sequence>
<dbReference type="PANTHER" id="PTHR47052">
    <property type="entry name" value="CONSERVED SERINE PROLINE-RICH PROTEIN (AFU_ORTHOLOGUE AFUA_2G01790)"/>
    <property type="match status" value="1"/>
</dbReference>
<dbReference type="Pfam" id="PF00168">
    <property type="entry name" value="C2"/>
    <property type="match status" value="1"/>
</dbReference>
<feature type="region of interest" description="Disordered" evidence="1">
    <location>
        <begin position="130"/>
        <end position="360"/>
    </location>
</feature>
<feature type="compositionally biased region" description="Polar residues" evidence="1">
    <location>
        <begin position="281"/>
        <end position="294"/>
    </location>
</feature>
<evidence type="ECO:0000259" key="2">
    <source>
        <dbReference type="PROSITE" id="PS50004"/>
    </source>
</evidence>
<name>A0A1Y2CWE2_9FUNG</name>
<evidence type="ECO:0000313" key="4">
    <source>
        <dbReference type="Proteomes" id="UP000193920"/>
    </source>
</evidence>
<dbReference type="SUPFAM" id="SSF49562">
    <property type="entry name" value="C2 domain (Calcium/lipid-binding domain, CaLB)"/>
    <property type="match status" value="1"/>
</dbReference>
<evidence type="ECO:0000256" key="1">
    <source>
        <dbReference type="SAM" id="MobiDB-lite"/>
    </source>
</evidence>
<dbReference type="PRINTS" id="PR01217">
    <property type="entry name" value="PRICHEXTENSN"/>
</dbReference>
<dbReference type="PROSITE" id="PS50004">
    <property type="entry name" value="C2"/>
    <property type="match status" value="1"/>
</dbReference>
<protein>
    <recommendedName>
        <fullName evidence="2">C2 domain-containing protein</fullName>
    </recommendedName>
</protein>
<organism evidence="3 4">
    <name type="scientific">Neocallimastix californiae</name>
    <dbReference type="NCBI Taxonomy" id="1754190"/>
    <lineage>
        <taxon>Eukaryota</taxon>
        <taxon>Fungi</taxon>
        <taxon>Fungi incertae sedis</taxon>
        <taxon>Chytridiomycota</taxon>
        <taxon>Chytridiomycota incertae sedis</taxon>
        <taxon>Neocallimastigomycetes</taxon>
        <taxon>Neocallimastigales</taxon>
        <taxon>Neocallimastigaceae</taxon>
        <taxon>Neocallimastix</taxon>
    </lineage>
</organism>
<feature type="compositionally biased region" description="Low complexity" evidence="1">
    <location>
        <begin position="199"/>
        <end position="209"/>
    </location>
</feature>
<dbReference type="InterPro" id="IPR035892">
    <property type="entry name" value="C2_domain_sf"/>
</dbReference>
<evidence type="ECO:0000313" key="3">
    <source>
        <dbReference type="EMBL" id="ORY51154.1"/>
    </source>
</evidence>
<dbReference type="STRING" id="1754190.A0A1Y2CWE2"/>
<reference evidence="3 4" key="1">
    <citation type="submission" date="2016-08" db="EMBL/GenBank/DDBJ databases">
        <title>A Parts List for Fungal Cellulosomes Revealed by Comparative Genomics.</title>
        <authorList>
            <consortium name="DOE Joint Genome Institute"/>
            <person name="Haitjema C.H."/>
            <person name="Gilmore S.P."/>
            <person name="Henske J.K."/>
            <person name="Solomon K.V."/>
            <person name="De Groot R."/>
            <person name="Kuo A."/>
            <person name="Mondo S.J."/>
            <person name="Salamov A.A."/>
            <person name="Labutti K."/>
            <person name="Zhao Z."/>
            <person name="Chiniquy J."/>
            <person name="Barry K."/>
            <person name="Brewer H.M."/>
            <person name="Purvine S.O."/>
            <person name="Wright A.T."/>
            <person name="Boxma B."/>
            <person name="Van Alen T."/>
            <person name="Hackstein J.H."/>
            <person name="Baker S.E."/>
            <person name="Grigoriev I.V."/>
            <person name="O'Malley M.A."/>
        </authorList>
    </citation>
    <scope>NUCLEOTIDE SEQUENCE [LARGE SCALE GENOMIC DNA]</scope>
    <source>
        <strain evidence="3 4">G1</strain>
    </source>
</reference>
<feature type="domain" description="C2" evidence="2">
    <location>
        <begin position="1"/>
        <end position="105"/>
    </location>
</feature>
<dbReference type="AlphaFoldDB" id="A0A1Y2CWE2"/>
<proteinExistence type="predicted"/>
<feature type="compositionally biased region" description="Pro residues" evidence="1">
    <location>
        <begin position="349"/>
        <end position="360"/>
    </location>
</feature>
<dbReference type="EMBL" id="MCOG01000096">
    <property type="protein sequence ID" value="ORY51154.1"/>
    <property type="molecule type" value="Genomic_DNA"/>
</dbReference>
<dbReference type="OrthoDB" id="2156386at2759"/>
<dbReference type="InterPro" id="IPR000008">
    <property type="entry name" value="C2_dom"/>
</dbReference>
<dbReference type="SMART" id="SM00239">
    <property type="entry name" value="C2"/>
    <property type="match status" value="1"/>
</dbReference>
<dbReference type="Gene3D" id="2.60.40.150">
    <property type="entry name" value="C2 domain"/>
    <property type="match status" value="1"/>
</dbReference>
<dbReference type="PANTHER" id="PTHR47052:SF3">
    <property type="entry name" value="INGRESSION PROTEIN 1"/>
    <property type="match status" value="1"/>
</dbReference>
<keyword evidence="4" id="KW-1185">Reference proteome</keyword>
<feature type="compositionally biased region" description="Pro residues" evidence="1">
    <location>
        <begin position="137"/>
        <end position="184"/>
    </location>
</feature>